<dbReference type="InterPro" id="IPR057079">
    <property type="entry name" value="IcmW-like"/>
</dbReference>
<geneLocation type="plasmid" evidence="1 2">
    <name>1</name>
</geneLocation>
<proteinExistence type="predicted"/>
<evidence type="ECO:0000313" key="2">
    <source>
        <dbReference type="Proteomes" id="UP000185494"/>
    </source>
</evidence>
<dbReference type="Pfam" id="PF23130">
    <property type="entry name" value="IcmW"/>
    <property type="match status" value="1"/>
</dbReference>
<organism evidence="1 2">
    <name type="scientific">Roseomonas gilardii</name>
    <dbReference type="NCBI Taxonomy" id="257708"/>
    <lineage>
        <taxon>Bacteria</taxon>
        <taxon>Pseudomonadati</taxon>
        <taxon>Pseudomonadota</taxon>
        <taxon>Alphaproteobacteria</taxon>
        <taxon>Acetobacterales</taxon>
        <taxon>Roseomonadaceae</taxon>
        <taxon>Roseomonas</taxon>
    </lineage>
</organism>
<keyword evidence="1" id="KW-0614">Plasmid</keyword>
<dbReference type="AlphaFoldDB" id="A0A1L7AMY4"/>
<evidence type="ECO:0000313" key="1">
    <source>
        <dbReference type="EMBL" id="APT60137.1"/>
    </source>
</evidence>
<accession>A0A1L7AMY4</accession>
<reference evidence="1 2" key="1">
    <citation type="submission" date="2016-05" db="EMBL/GenBank/DDBJ databases">
        <title>Complete Genome and Methylome Analysis of Psychrotrophic Bacterial Isolates from Antarctic Lake Untersee.</title>
        <authorList>
            <person name="Fomenkov A."/>
            <person name="Akimov V.N."/>
            <person name="Vasilyeva L.V."/>
            <person name="Andersen D."/>
            <person name="Vincze T."/>
            <person name="Roberts R.J."/>
        </authorList>
    </citation>
    <scope>NUCLEOTIDE SEQUENCE [LARGE SCALE GENOMIC DNA]</scope>
    <source>
        <strain evidence="1 2">U14-5</strain>
        <plasmid evidence="2">Plasmid 1</plasmid>
    </source>
</reference>
<dbReference type="KEGG" id="rgi:RGI145_22540"/>
<gene>
    <name evidence="1" type="ORF">RGI145_22540</name>
</gene>
<dbReference type="EMBL" id="CP015585">
    <property type="protein sequence ID" value="APT60137.1"/>
    <property type="molecule type" value="Genomic_DNA"/>
</dbReference>
<name>A0A1L7AMY4_9PROT</name>
<dbReference type="Proteomes" id="UP000185494">
    <property type="component" value="Chromosome 1"/>
</dbReference>
<protein>
    <submittedName>
        <fullName evidence="1">Uncharacterized protein</fullName>
    </submittedName>
</protein>
<sequence>MPDLERHAVLDWLRLAEPATTALGSGLIRPMEVTEAVEPLLIGLGQRLDSYPDPSAAASLLAAGDLAPLREVLAQLGIARLLRLLTWLDAAGTTPEGGLPDALLRDDSTEAGLALRATLATLHRQTLLDRLFAPERLEHLTALLDEIRQEAA</sequence>